<feature type="region of interest" description="Disordered" evidence="1">
    <location>
        <begin position="72"/>
        <end position="91"/>
    </location>
</feature>
<dbReference type="AlphaFoldDB" id="A0A1M5X7X8"/>
<dbReference type="Proteomes" id="UP000184047">
    <property type="component" value="Unassembled WGS sequence"/>
</dbReference>
<sequence length="454" mass="49753">MPNIPFIDLKPISGLEKVNTFDPGSLLFAGADGILKRIDAEKFYQLLNNVAKPISPSDPSPTVVGWYKPQISSELDKPTDPNSTTDWGEKYPNAGNLRAKSGYDTLFWFGGGTTWKKAEVKLPSNSAKTVYDPTDNVNPSTMKAAADRWDKLLYVNKGFLENPSGYIDVKNYIDESIKGRETKEGIIIDLNVSSDYIFNVTTTGLQNIQIIPRIGAISNDIFNLKLVCELKPNIVFSDNIKFIGDQPPNFDSGFTYIIVFQTFDFGNTWFCSIVGAYSDKTKLLFNEQFKVGNITSLSSFNSNSIMSDGTKVTMSGAVTGDSVFYKDVGSPFYIVSATFGLVNARSKLVYKAIDNSNFGLIGYNGIPNKVSIIAVINGAVSENLTIDVPGMNDRSNVNFKVKVGLTTWKFYVNEVLVKTFNNPAGLPGATKVGIIADTNLRDVYVKQLSVSSNG</sequence>
<reference evidence="3" key="1">
    <citation type="submission" date="2016-11" db="EMBL/GenBank/DDBJ databases">
        <authorList>
            <person name="Varghese N."/>
            <person name="Submissions S."/>
        </authorList>
    </citation>
    <scope>NUCLEOTIDE SEQUENCE [LARGE SCALE GENOMIC DNA]</scope>
    <source>
        <strain evidence="3">DSM 19055</strain>
    </source>
</reference>
<protein>
    <submittedName>
        <fullName evidence="2">Uncharacterized protein</fullName>
    </submittedName>
</protein>
<keyword evidence="3" id="KW-1185">Reference proteome</keyword>
<organism evidence="2 3">
    <name type="scientific">Chryseobacterium oranimense</name>
    <dbReference type="NCBI Taxonomy" id="421058"/>
    <lineage>
        <taxon>Bacteria</taxon>
        <taxon>Pseudomonadati</taxon>
        <taxon>Bacteroidota</taxon>
        <taxon>Flavobacteriia</taxon>
        <taxon>Flavobacteriales</taxon>
        <taxon>Weeksellaceae</taxon>
        <taxon>Chryseobacterium group</taxon>
        <taxon>Chryseobacterium</taxon>
    </lineage>
</organism>
<dbReference type="STRING" id="421058.SAMN05421866_0037"/>
<accession>A0A1M5X7X8</accession>
<name>A0A1M5X7X8_9FLAO</name>
<proteinExistence type="predicted"/>
<dbReference type="OrthoDB" id="1275252at2"/>
<evidence type="ECO:0000313" key="3">
    <source>
        <dbReference type="Proteomes" id="UP000184047"/>
    </source>
</evidence>
<dbReference type="RefSeq" id="WP_073066966.1">
    <property type="nucleotide sequence ID" value="NZ_FQWT01000010.1"/>
</dbReference>
<evidence type="ECO:0000313" key="2">
    <source>
        <dbReference type="EMBL" id="SHH95876.1"/>
    </source>
</evidence>
<gene>
    <name evidence="2" type="ORF">SAMN05421866_0037</name>
</gene>
<dbReference type="EMBL" id="FQWT01000010">
    <property type="protein sequence ID" value="SHH95876.1"/>
    <property type="molecule type" value="Genomic_DNA"/>
</dbReference>
<evidence type="ECO:0000256" key="1">
    <source>
        <dbReference type="SAM" id="MobiDB-lite"/>
    </source>
</evidence>